<comment type="caution">
    <text evidence="1">The sequence shown here is derived from an EMBL/GenBank/DDBJ whole genome shotgun (WGS) entry which is preliminary data.</text>
</comment>
<keyword evidence="2" id="KW-1185">Reference proteome</keyword>
<evidence type="ECO:0000313" key="2">
    <source>
        <dbReference type="Proteomes" id="UP001341840"/>
    </source>
</evidence>
<dbReference type="Proteomes" id="UP001341840">
    <property type="component" value="Unassembled WGS sequence"/>
</dbReference>
<evidence type="ECO:0000313" key="1">
    <source>
        <dbReference type="EMBL" id="MED6215702.1"/>
    </source>
</evidence>
<protein>
    <submittedName>
        <fullName evidence="1">Uncharacterized protein</fullName>
    </submittedName>
</protein>
<accession>A0ABU6YZA8</accession>
<dbReference type="EMBL" id="JASCZI010271862">
    <property type="protein sequence ID" value="MED6215702.1"/>
    <property type="molecule type" value="Genomic_DNA"/>
</dbReference>
<reference evidence="1 2" key="1">
    <citation type="journal article" date="2023" name="Plants (Basel)">
        <title>Bridging the Gap: Combining Genomics and Transcriptomics Approaches to Understand Stylosanthes scabra, an Orphan Legume from the Brazilian Caatinga.</title>
        <authorList>
            <person name="Ferreira-Neto J.R.C."/>
            <person name="da Silva M.D."/>
            <person name="Binneck E."/>
            <person name="de Melo N.F."/>
            <person name="da Silva R.H."/>
            <person name="de Melo A.L.T.M."/>
            <person name="Pandolfi V."/>
            <person name="Bustamante F.O."/>
            <person name="Brasileiro-Vidal A.C."/>
            <person name="Benko-Iseppon A.M."/>
        </authorList>
    </citation>
    <scope>NUCLEOTIDE SEQUENCE [LARGE SCALE GENOMIC DNA]</scope>
    <source>
        <tissue evidence="1">Leaves</tissue>
    </source>
</reference>
<organism evidence="1 2">
    <name type="scientific">Stylosanthes scabra</name>
    <dbReference type="NCBI Taxonomy" id="79078"/>
    <lineage>
        <taxon>Eukaryota</taxon>
        <taxon>Viridiplantae</taxon>
        <taxon>Streptophyta</taxon>
        <taxon>Embryophyta</taxon>
        <taxon>Tracheophyta</taxon>
        <taxon>Spermatophyta</taxon>
        <taxon>Magnoliopsida</taxon>
        <taxon>eudicotyledons</taxon>
        <taxon>Gunneridae</taxon>
        <taxon>Pentapetalae</taxon>
        <taxon>rosids</taxon>
        <taxon>fabids</taxon>
        <taxon>Fabales</taxon>
        <taxon>Fabaceae</taxon>
        <taxon>Papilionoideae</taxon>
        <taxon>50 kb inversion clade</taxon>
        <taxon>dalbergioids sensu lato</taxon>
        <taxon>Dalbergieae</taxon>
        <taxon>Pterocarpus clade</taxon>
        <taxon>Stylosanthes</taxon>
    </lineage>
</organism>
<gene>
    <name evidence="1" type="ORF">PIB30_000708</name>
</gene>
<sequence>MAKLSILCNVDEEYVPKVGMMEDLNSIHEEGQLDEEMQFLCNVDEEYVPKCSRRFVNGCLYCPMYCFLNEFVAFAKENFTYDLIPEFLKLLLHFELHI</sequence>
<proteinExistence type="predicted"/>
<name>A0ABU6YZA8_9FABA</name>